<proteinExistence type="inferred from homology"/>
<dbReference type="AlphaFoldDB" id="A0AAN9UGD0"/>
<dbReference type="GO" id="GO:0016491">
    <property type="term" value="F:oxidoreductase activity"/>
    <property type="evidence" value="ECO:0007669"/>
    <property type="project" value="UniProtKB-KW"/>
</dbReference>
<organism evidence="8 9">
    <name type="scientific">Cytospora paraplurivora</name>
    <dbReference type="NCBI Taxonomy" id="2898453"/>
    <lineage>
        <taxon>Eukaryota</taxon>
        <taxon>Fungi</taxon>
        <taxon>Dikarya</taxon>
        <taxon>Ascomycota</taxon>
        <taxon>Pezizomycotina</taxon>
        <taxon>Sordariomycetes</taxon>
        <taxon>Sordariomycetidae</taxon>
        <taxon>Diaporthales</taxon>
        <taxon>Cytosporaceae</taxon>
        <taxon>Cytospora</taxon>
    </lineage>
</organism>
<dbReference type="GO" id="GO:0071949">
    <property type="term" value="F:FAD binding"/>
    <property type="evidence" value="ECO:0007669"/>
    <property type="project" value="InterPro"/>
</dbReference>
<dbReference type="Proteomes" id="UP001320245">
    <property type="component" value="Unassembled WGS sequence"/>
</dbReference>
<evidence type="ECO:0000259" key="7">
    <source>
        <dbReference type="PROSITE" id="PS51387"/>
    </source>
</evidence>
<evidence type="ECO:0000256" key="4">
    <source>
        <dbReference type="ARBA" id="ARBA00022827"/>
    </source>
</evidence>
<reference evidence="8 9" key="1">
    <citation type="journal article" date="2023" name="PLoS ONE">
        <title>Cytospora paraplurivora sp. nov. isolated from orchards with fruit tree decline syndrome in Ontario, Canada.</title>
        <authorList>
            <person name="Ilyukhin E."/>
            <person name="Nguyen H.D.T."/>
            <person name="Castle A.J."/>
            <person name="Ellouze W."/>
        </authorList>
    </citation>
    <scope>NUCLEOTIDE SEQUENCE [LARGE SCALE GENOMIC DNA]</scope>
    <source>
        <strain evidence="8 9">FDS-564</strain>
    </source>
</reference>
<dbReference type="InterPro" id="IPR016166">
    <property type="entry name" value="FAD-bd_PCMH"/>
</dbReference>
<evidence type="ECO:0000256" key="2">
    <source>
        <dbReference type="ARBA" id="ARBA00005466"/>
    </source>
</evidence>
<dbReference type="Pfam" id="PF01565">
    <property type="entry name" value="FAD_binding_4"/>
    <property type="match status" value="2"/>
</dbReference>
<comment type="cofactor">
    <cofactor evidence="1">
        <name>FAD</name>
        <dbReference type="ChEBI" id="CHEBI:57692"/>
    </cofactor>
</comment>
<protein>
    <recommendedName>
        <fullName evidence="7">FAD-binding PCMH-type domain-containing protein</fullName>
    </recommendedName>
</protein>
<dbReference type="Gene3D" id="3.30.465.10">
    <property type="match status" value="2"/>
</dbReference>
<sequence length="467" mass="51673">MDTISGFPKAIVPESNGKPYIEEQQPGQQEPQQQKQQRLDPATHHDDNDDLPILYRDSTPRDEFLAAVWGHVFNQRQATEARVPRAVVHATSTRHVLAAVRLANELGCRVSVRSGGHSWAGWSVREDAICVDLGGLPGGKYSLTGGGGDGHGAAEAGVEYEYDEETKVLSCPPSATGRMVNGFLEGKGRMFAGGHCPDVGLGGFLLQGGMGWNCKNWGWSCESVLGIDAVTADGREVHASPAENTDLFWAARGAGPAFKPNRTSGEAALRPIHDDPNRPPNPIIQTFAEPTSLPDQYAPQAIANPEGHRYCSENAYVRNDEDVPAVLEEAFTTLPTRKAFALYFGMAPTSRRAHYTADADDDAASMALSMHSDHYFALYTVWEDAVDDERCVDWTHRVIRRVERFAEGSYLGDSDFRYRRTKFWRDGNARRLMGIRRKWDPEGRVCGYLDEGDQSGVEGLRNEFEWE</sequence>
<keyword evidence="5" id="KW-0560">Oxidoreductase</keyword>
<evidence type="ECO:0000256" key="6">
    <source>
        <dbReference type="SAM" id="MobiDB-lite"/>
    </source>
</evidence>
<gene>
    <name evidence="8" type="ORF">SLS53_004507</name>
</gene>
<feature type="domain" description="FAD-binding PCMH-type" evidence="7">
    <location>
        <begin position="80"/>
        <end position="272"/>
    </location>
</feature>
<accession>A0AAN9UGD0</accession>
<dbReference type="InterPro" id="IPR036318">
    <property type="entry name" value="FAD-bd_PCMH-like_sf"/>
</dbReference>
<keyword evidence="4" id="KW-0274">FAD</keyword>
<comment type="caution">
    <text evidence="8">The sequence shown here is derived from an EMBL/GenBank/DDBJ whole genome shotgun (WGS) entry which is preliminary data.</text>
</comment>
<dbReference type="PANTHER" id="PTHR42973:SF39">
    <property type="entry name" value="FAD-BINDING PCMH-TYPE DOMAIN-CONTAINING PROTEIN"/>
    <property type="match status" value="1"/>
</dbReference>
<evidence type="ECO:0000256" key="1">
    <source>
        <dbReference type="ARBA" id="ARBA00001974"/>
    </source>
</evidence>
<keyword evidence="9" id="KW-1185">Reference proteome</keyword>
<feature type="compositionally biased region" description="Low complexity" evidence="6">
    <location>
        <begin position="22"/>
        <end position="36"/>
    </location>
</feature>
<feature type="compositionally biased region" description="Basic and acidic residues" evidence="6">
    <location>
        <begin position="37"/>
        <end position="47"/>
    </location>
</feature>
<dbReference type="PROSITE" id="PS51387">
    <property type="entry name" value="FAD_PCMH"/>
    <property type="match status" value="1"/>
</dbReference>
<keyword evidence="3" id="KW-0285">Flavoprotein</keyword>
<dbReference type="InterPro" id="IPR016169">
    <property type="entry name" value="FAD-bd_PCMH_sub2"/>
</dbReference>
<evidence type="ECO:0000313" key="9">
    <source>
        <dbReference type="Proteomes" id="UP001320245"/>
    </source>
</evidence>
<feature type="region of interest" description="Disordered" evidence="6">
    <location>
        <begin position="1"/>
        <end position="53"/>
    </location>
</feature>
<dbReference type="InterPro" id="IPR050416">
    <property type="entry name" value="FAD-linked_Oxidoreductase"/>
</dbReference>
<evidence type="ECO:0000313" key="8">
    <source>
        <dbReference type="EMBL" id="KAK7742362.1"/>
    </source>
</evidence>
<comment type="similarity">
    <text evidence="2">Belongs to the oxygen-dependent FAD-linked oxidoreductase family.</text>
</comment>
<dbReference type="EMBL" id="JAJSPL020000015">
    <property type="protein sequence ID" value="KAK7742362.1"/>
    <property type="molecule type" value="Genomic_DNA"/>
</dbReference>
<evidence type="ECO:0000256" key="3">
    <source>
        <dbReference type="ARBA" id="ARBA00022630"/>
    </source>
</evidence>
<name>A0AAN9UGD0_9PEZI</name>
<dbReference type="Gene3D" id="3.40.462.20">
    <property type="match status" value="1"/>
</dbReference>
<evidence type="ECO:0000256" key="5">
    <source>
        <dbReference type="ARBA" id="ARBA00023002"/>
    </source>
</evidence>
<dbReference type="InterPro" id="IPR006094">
    <property type="entry name" value="Oxid_FAD_bind_N"/>
</dbReference>
<dbReference type="PANTHER" id="PTHR42973">
    <property type="entry name" value="BINDING OXIDOREDUCTASE, PUTATIVE (AFU_ORTHOLOGUE AFUA_1G17690)-RELATED"/>
    <property type="match status" value="1"/>
</dbReference>
<dbReference type="SUPFAM" id="SSF56176">
    <property type="entry name" value="FAD-binding/transporter-associated domain-like"/>
    <property type="match status" value="1"/>
</dbReference>